<feature type="region of interest" description="Disordered" evidence="2">
    <location>
        <begin position="388"/>
        <end position="512"/>
    </location>
</feature>
<dbReference type="PhylomeDB" id="E9GYU8"/>
<feature type="coiled-coil region" evidence="1">
    <location>
        <begin position="196"/>
        <end position="234"/>
    </location>
</feature>
<gene>
    <name evidence="3" type="ORF">DAPPUDRAFT_108003</name>
</gene>
<dbReference type="HOGENOM" id="CLU_040842_0_0_1"/>
<dbReference type="EMBL" id="GL732576">
    <property type="protein sequence ID" value="EFX75347.1"/>
    <property type="molecule type" value="Genomic_DNA"/>
</dbReference>
<dbReference type="OrthoDB" id="10437498at2759"/>
<proteinExistence type="predicted"/>
<accession>E9GYU8</accession>
<protein>
    <submittedName>
        <fullName evidence="3">Uncharacterized protein</fullName>
    </submittedName>
</protein>
<organism evidence="3 4">
    <name type="scientific">Daphnia pulex</name>
    <name type="common">Water flea</name>
    <dbReference type="NCBI Taxonomy" id="6669"/>
    <lineage>
        <taxon>Eukaryota</taxon>
        <taxon>Metazoa</taxon>
        <taxon>Ecdysozoa</taxon>
        <taxon>Arthropoda</taxon>
        <taxon>Crustacea</taxon>
        <taxon>Branchiopoda</taxon>
        <taxon>Diplostraca</taxon>
        <taxon>Cladocera</taxon>
        <taxon>Anomopoda</taxon>
        <taxon>Daphniidae</taxon>
        <taxon>Daphnia</taxon>
    </lineage>
</organism>
<evidence type="ECO:0000313" key="4">
    <source>
        <dbReference type="Proteomes" id="UP000000305"/>
    </source>
</evidence>
<keyword evidence="1" id="KW-0175">Coiled coil</keyword>
<evidence type="ECO:0000313" key="3">
    <source>
        <dbReference type="EMBL" id="EFX75347.1"/>
    </source>
</evidence>
<evidence type="ECO:0000256" key="2">
    <source>
        <dbReference type="SAM" id="MobiDB-lite"/>
    </source>
</evidence>
<keyword evidence="4" id="KW-1185">Reference proteome</keyword>
<name>E9GYU8_DAPPU</name>
<feature type="compositionally biased region" description="Low complexity" evidence="2">
    <location>
        <begin position="470"/>
        <end position="491"/>
    </location>
</feature>
<sequence length="512" mass="56985">MENLENTSSVGICAEKSKRKIIFFPQADTNPNKSYELAEKLNILDGQLKSDDKSKLNEKELKEVIVERPNKSAIHRPLILLYPVNHLRMHWIISNANFEVSNHSNEAVPKNLFVKDRPRDLNESISKTRAFAEEIVYDDKKREFFTLTGSPPTKAYLTAKPKAKWEILKAERLEKEALALLTLEQRAKFDEDEALIRRDREAQNSLRAEVRKAKKRKRDAVEEVKIRLVEKEAKDKHEAYERSKRRRVEPPVVQDKTAAQDTGPFVTPIGDLILQGDLLHQLQTAISTGKFAIPGTSSNPVTSEILAVLAKHSSPRTAVSKSKAAASKEVNVESLKTPALLSPISPKPSKSKAIARPKLTAKDAPTVKSMPDKELKLILQRFDEGNPGVTLVKLPKSRRKSAINPPSKELVEAAAKQTARRNSLRSTKDTEPGKGKTPITEPVNLKDELKGLFADTNGAEDNLLKENPIPTQASTQAPTPAAEQTTAAATTELPGPIPRRSRRTIDSETESY</sequence>
<dbReference type="AlphaFoldDB" id="E9GYU8"/>
<feature type="region of interest" description="Disordered" evidence="2">
    <location>
        <begin position="236"/>
        <end position="257"/>
    </location>
</feature>
<reference evidence="3 4" key="1">
    <citation type="journal article" date="2011" name="Science">
        <title>The ecoresponsive genome of Daphnia pulex.</title>
        <authorList>
            <person name="Colbourne J.K."/>
            <person name="Pfrender M.E."/>
            <person name="Gilbert D."/>
            <person name="Thomas W.K."/>
            <person name="Tucker A."/>
            <person name="Oakley T.H."/>
            <person name="Tokishita S."/>
            <person name="Aerts A."/>
            <person name="Arnold G.J."/>
            <person name="Basu M.K."/>
            <person name="Bauer D.J."/>
            <person name="Caceres C.E."/>
            <person name="Carmel L."/>
            <person name="Casola C."/>
            <person name="Choi J.H."/>
            <person name="Detter J.C."/>
            <person name="Dong Q."/>
            <person name="Dusheyko S."/>
            <person name="Eads B.D."/>
            <person name="Frohlich T."/>
            <person name="Geiler-Samerotte K.A."/>
            <person name="Gerlach D."/>
            <person name="Hatcher P."/>
            <person name="Jogdeo S."/>
            <person name="Krijgsveld J."/>
            <person name="Kriventseva E.V."/>
            <person name="Kultz D."/>
            <person name="Laforsch C."/>
            <person name="Lindquist E."/>
            <person name="Lopez J."/>
            <person name="Manak J.R."/>
            <person name="Muller J."/>
            <person name="Pangilinan J."/>
            <person name="Patwardhan R.P."/>
            <person name="Pitluck S."/>
            <person name="Pritham E.J."/>
            <person name="Rechtsteiner A."/>
            <person name="Rho M."/>
            <person name="Rogozin I.B."/>
            <person name="Sakarya O."/>
            <person name="Salamov A."/>
            <person name="Schaack S."/>
            <person name="Shapiro H."/>
            <person name="Shiga Y."/>
            <person name="Skalitzky C."/>
            <person name="Smith Z."/>
            <person name="Souvorov A."/>
            <person name="Sung W."/>
            <person name="Tang Z."/>
            <person name="Tsuchiya D."/>
            <person name="Tu H."/>
            <person name="Vos H."/>
            <person name="Wang M."/>
            <person name="Wolf Y.I."/>
            <person name="Yamagata H."/>
            <person name="Yamada T."/>
            <person name="Ye Y."/>
            <person name="Shaw J.R."/>
            <person name="Andrews J."/>
            <person name="Crease T.J."/>
            <person name="Tang H."/>
            <person name="Lucas S.M."/>
            <person name="Robertson H.M."/>
            <person name="Bork P."/>
            <person name="Koonin E.V."/>
            <person name="Zdobnov E.M."/>
            <person name="Grigoriev I.V."/>
            <person name="Lynch M."/>
            <person name="Boore J.L."/>
        </authorList>
    </citation>
    <scope>NUCLEOTIDE SEQUENCE [LARGE SCALE GENOMIC DNA]</scope>
</reference>
<dbReference type="Proteomes" id="UP000000305">
    <property type="component" value="Unassembled WGS sequence"/>
</dbReference>
<evidence type="ECO:0000256" key="1">
    <source>
        <dbReference type="SAM" id="Coils"/>
    </source>
</evidence>
<dbReference type="KEGG" id="dpx:DAPPUDRAFT_108003"/>
<dbReference type="InParanoid" id="E9GYU8"/>